<feature type="region of interest" description="Disordered" evidence="1">
    <location>
        <begin position="47"/>
        <end position="70"/>
    </location>
</feature>
<protein>
    <submittedName>
        <fullName evidence="2">Uncharacterized protein</fullName>
    </submittedName>
</protein>
<dbReference type="AlphaFoldDB" id="A0A232ESD8"/>
<dbReference type="EMBL" id="NNAY01002437">
    <property type="protein sequence ID" value="OXU21273.1"/>
    <property type="molecule type" value="Genomic_DNA"/>
</dbReference>
<evidence type="ECO:0000313" key="3">
    <source>
        <dbReference type="Proteomes" id="UP000215335"/>
    </source>
</evidence>
<name>A0A232ESD8_9HYME</name>
<gene>
    <name evidence="2" type="ORF">TSAR_001245</name>
</gene>
<evidence type="ECO:0000256" key="1">
    <source>
        <dbReference type="SAM" id="MobiDB-lite"/>
    </source>
</evidence>
<keyword evidence="3" id="KW-1185">Reference proteome</keyword>
<reference evidence="2 3" key="1">
    <citation type="journal article" date="2017" name="Curr. Biol.">
        <title>The Evolution of Venom by Co-option of Single-Copy Genes.</title>
        <authorList>
            <person name="Martinson E.O."/>
            <person name="Mrinalini"/>
            <person name="Kelkar Y.D."/>
            <person name="Chang C.H."/>
            <person name="Werren J.H."/>
        </authorList>
    </citation>
    <scope>NUCLEOTIDE SEQUENCE [LARGE SCALE GENOMIC DNA]</scope>
    <source>
        <strain evidence="2 3">Alberta</strain>
        <tissue evidence="2">Whole body</tissue>
    </source>
</reference>
<proteinExistence type="predicted"/>
<dbReference type="Proteomes" id="UP000215335">
    <property type="component" value="Unassembled WGS sequence"/>
</dbReference>
<feature type="compositionally biased region" description="Basic and acidic residues" evidence="1">
    <location>
        <begin position="52"/>
        <end position="70"/>
    </location>
</feature>
<evidence type="ECO:0000313" key="2">
    <source>
        <dbReference type="EMBL" id="OXU21273.1"/>
    </source>
</evidence>
<sequence length="70" mass="7811">MLPKTPSEYIRCAIPGRKICPISAQNLANFMLGGQNILWRIWAKSTPSGDGTRPEFGGEKNNSKHFEVIH</sequence>
<accession>A0A232ESD8</accession>
<organism evidence="2 3">
    <name type="scientific">Trichomalopsis sarcophagae</name>
    <dbReference type="NCBI Taxonomy" id="543379"/>
    <lineage>
        <taxon>Eukaryota</taxon>
        <taxon>Metazoa</taxon>
        <taxon>Ecdysozoa</taxon>
        <taxon>Arthropoda</taxon>
        <taxon>Hexapoda</taxon>
        <taxon>Insecta</taxon>
        <taxon>Pterygota</taxon>
        <taxon>Neoptera</taxon>
        <taxon>Endopterygota</taxon>
        <taxon>Hymenoptera</taxon>
        <taxon>Apocrita</taxon>
        <taxon>Proctotrupomorpha</taxon>
        <taxon>Chalcidoidea</taxon>
        <taxon>Pteromalidae</taxon>
        <taxon>Pteromalinae</taxon>
        <taxon>Trichomalopsis</taxon>
    </lineage>
</organism>
<comment type="caution">
    <text evidence="2">The sequence shown here is derived from an EMBL/GenBank/DDBJ whole genome shotgun (WGS) entry which is preliminary data.</text>
</comment>